<dbReference type="GO" id="GO:0009245">
    <property type="term" value="P:lipid A biosynthetic process"/>
    <property type="evidence" value="ECO:0007669"/>
    <property type="project" value="UniProtKB-UniRule"/>
</dbReference>
<gene>
    <name evidence="12 13" type="primary">lpxC</name>
    <name evidence="13" type="ORF">ENU91_00630</name>
</gene>
<dbReference type="HAMAP" id="MF_00388">
    <property type="entry name" value="LpxC"/>
    <property type="match status" value="1"/>
</dbReference>
<dbReference type="SUPFAM" id="SSF54211">
    <property type="entry name" value="Ribosomal protein S5 domain 2-like"/>
    <property type="match status" value="2"/>
</dbReference>
<feature type="active site" description="Proton donor" evidence="12">
    <location>
        <position position="262"/>
    </location>
</feature>
<dbReference type="AlphaFoldDB" id="A0A7V4JP54"/>
<keyword evidence="9 12" id="KW-0862">Zinc</keyword>
<dbReference type="InterPro" id="IPR020568">
    <property type="entry name" value="Ribosomal_Su5_D2-typ_SF"/>
</dbReference>
<keyword evidence="10 12" id="KW-0443">Lipid metabolism</keyword>
<dbReference type="PANTHER" id="PTHR33694">
    <property type="entry name" value="UDP-3-O-ACYL-N-ACETYLGLUCOSAMINE DEACETYLASE 1, MITOCHONDRIAL-RELATED"/>
    <property type="match status" value="1"/>
</dbReference>
<keyword evidence="6 12" id="KW-0441">Lipid A biosynthesis</keyword>
<dbReference type="GO" id="GO:0016020">
    <property type="term" value="C:membrane"/>
    <property type="evidence" value="ECO:0007669"/>
    <property type="project" value="GOC"/>
</dbReference>
<evidence type="ECO:0000256" key="2">
    <source>
        <dbReference type="ARBA" id="ARBA00002923"/>
    </source>
</evidence>
<dbReference type="UniPathway" id="UPA00359">
    <property type="reaction ID" value="UER00478"/>
</dbReference>
<protein>
    <recommendedName>
        <fullName evidence="4 12">UDP-3-O-acyl-N-acetylglucosamine deacetylase</fullName>
        <shortName evidence="12">UDP-3-O-acyl-GlcNAc deacetylase</shortName>
        <ecNumber evidence="4 12">3.5.1.108</ecNumber>
    </recommendedName>
    <alternativeName>
        <fullName evidence="12">UDP-3-O-[R-3-hydroxymyristoyl]-N-acetylglucosamine deacetylase</fullName>
    </alternativeName>
</protein>
<keyword evidence="5 12" id="KW-0444">Lipid biosynthesis</keyword>
<keyword evidence="8 12" id="KW-0378">Hydrolase</keyword>
<dbReference type="InterPro" id="IPR015870">
    <property type="entry name" value="UDP-acyl_N-AcGlcN_deAcase_N"/>
</dbReference>
<dbReference type="InterPro" id="IPR011334">
    <property type="entry name" value="UDP-acyl_GlcNac_deAcase_C"/>
</dbReference>
<comment type="catalytic activity">
    <reaction evidence="11 12">
        <text>a UDP-3-O-[(3R)-3-hydroxyacyl]-N-acetyl-alpha-D-glucosamine + H2O = a UDP-3-O-[(3R)-3-hydroxyacyl]-alpha-D-glucosamine + acetate</text>
        <dbReference type="Rhea" id="RHEA:67816"/>
        <dbReference type="ChEBI" id="CHEBI:15377"/>
        <dbReference type="ChEBI" id="CHEBI:30089"/>
        <dbReference type="ChEBI" id="CHEBI:137740"/>
        <dbReference type="ChEBI" id="CHEBI:173225"/>
        <dbReference type="EC" id="3.5.1.108"/>
    </reaction>
</comment>
<evidence type="ECO:0000313" key="13">
    <source>
        <dbReference type="EMBL" id="HGU15159.1"/>
    </source>
</evidence>
<comment type="pathway">
    <text evidence="3 12">Glycolipid biosynthesis; lipid IV(A) biosynthesis; lipid IV(A) from (3R)-3-hydroxytetradecanoyl-[acyl-carrier-protein] and UDP-N-acetyl-alpha-D-glucosamine: step 2/6.</text>
</comment>
<dbReference type="GO" id="GO:0103117">
    <property type="term" value="F:UDP-3-O-acyl-N-acetylglucosamine deacetylase activity"/>
    <property type="evidence" value="ECO:0007669"/>
    <property type="project" value="UniProtKB-UniRule"/>
</dbReference>
<feature type="binding site" evidence="12">
    <location>
        <position position="78"/>
    </location>
    <ligand>
        <name>Zn(2+)</name>
        <dbReference type="ChEBI" id="CHEBI:29105"/>
    </ligand>
</feature>
<accession>A0A7V4JP54</accession>
<evidence type="ECO:0000256" key="1">
    <source>
        <dbReference type="ARBA" id="ARBA00001947"/>
    </source>
</evidence>
<dbReference type="PANTHER" id="PTHR33694:SF1">
    <property type="entry name" value="UDP-3-O-ACYL-N-ACETYLGLUCOSAMINE DEACETYLASE 1, MITOCHONDRIAL-RELATED"/>
    <property type="match status" value="1"/>
</dbReference>
<feature type="binding site" evidence="12">
    <location>
        <position position="235"/>
    </location>
    <ligand>
        <name>Zn(2+)</name>
        <dbReference type="ChEBI" id="CHEBI:29105"/>
    </ligand>
</feature>
<dbReference type="InterPro" id="IPR004463">
    <property type="entry name" value="UDP-acyl_GlcNac_deAcase"/>
</dbReference>
<comment type="function">
    <text evidence="2 12">Catalyzes the hydrolysis of UDP-3-O-myristoyl-N-acetylglucosamine to form UDP-3-O-myristoylglucosamine and acetate, the committed step in lipid A biosynthesis.</text>
</comment>
<proteinExistence type="inferred from homology"/>
<evidence type="ECO:0000256" key="9">
    <source>
        <dbReference type="ARBA" id="ARBA00022833"/>
    </source>
</evidence>
<evidence type="ECO:0000256" key="7">
    <source>
        <dbReference type="ARBA" id="ARBA00022723"/>
    </source>
</evidence>
<organism evidence="13">
    <name type="scientific">Thermodesulfobacterium geofontis</name>
    <dbReference type="NCBI Taxonomy" id="1295609"/>
    <lineage>
        <taxon>Bacteria</taxon>
        <taxon>Pseudomonadati</taxon>
        <taxon>Thermodesulfobacteriota</taxon>
        <taxon>Thermodesulfobacteria</taxon>
        <taxon>Thermodesulfobacteriales</taxon>
        <taxon>Thermodesulfobacteriaceae</taxon>
        <taxon>Thermodesulfobacterium</taxon>
    </lineage>
</organism>
<dbReference type="Gene3D" id="3.30.230.20">
    <property type="entry name" value="lpxc deacetylase, domain 1"/>
    <property type="match status" value="1"/>
</dbReference>
<evidence type="ECO:0000256" key="6">
    <source>
        <dbReference type="ARBA" id="ARBA00022556"/>
    </source>
</evidence>
<evidence type="ECO:0000256" key="12">
    <source>
        <dbReference type="HAMAP-Rule" id="MF_00388"/>
    </source>
</evidence>
<dbReference type="NCBIfam" id="TIGR00325">
    <property type="entry name" value="lpxC"/>
    <property type="match status" value="1"/>
</dbReference>
<keyword evidence="7 12" id="KW-0479">Metal-binding</keyword>
<dbReference type="EC" id="3.5.1.108" evidence="4 12"/>
<comment type="cofactor">
    <cofactor evidence="1 12">
        <name>Zn(2+)</name>
        <dbReference type="ChEBI" id="CHEBI:29105"/>
    </cofactor>
</comment>
<feature type="binding site" evidence="12">
    <location>
        <position position="239"/>
    </location>
    <ligand>
        <name>Zn(2+)</name>
        <dbReference type="ChEBI" id="CHEBI:29105"/>
    </ligand>
</feature>
<dbReference type="GO" id="GO:0046872">
    <property type="term" value="F:metal ion binding"/>
    <property type="evidence" value="ECO:0007669"/>
    <property type="project" value="UniProtKB-KW"/>
</dbReference>
<evidence type="ECO:0000256" key="5">
    <source>
        <dbReference type="ARBA" id="ARBA00022516"/>
    </source>
</evidence>
<evidence type="ECO:0000256" key="4">
    <source>
        <dbReference type="ARBA" id="ARBA00012745"/>
    </source>
</evidence>
<evidence type="ECO:0000256" key="10">
    <source>
        <dbReference type="ARBA" id="ARBA00023098"/>
    </source>
</evidence>
<evidence type="ECO:0000256" key="3">
    <source>
        <dbReference type="ARBA" id="ARBA00005002"/>
    </source>
</evidence>
<dbReference type="EMBL" id="DTEI01000012">
    <property type="protein sequence ID" value="HGU15159.1"/>
    <property type="molecule type" value="Genomic_DNA"/>
</dbReference>
<name>A0A7V4JP54_9BACT</name>
<evidence type="ECO:0000256" key="8">
    <source>
        <dbReference type="ARBA" id="ARBA00022801"/>
    </source>
</evidence>
<dbReference type="Gene3D" id="3.30.1700.10">
    <property type="entry name" value="lpxc deacetylase, domain 2"/>
    <property type="match status" value="1"/>
</dbReference>
<dbReference type="Pfam" id="PF03331">
    <property type="entry name" value="LpxC"/>
    <property type="match status" value="1"/>
</dbReference>
<reference evidence="13" key="1">
    <citation type="journal article" date="2020" name="mSystems">
        <title>Genome- and Community-Level Interaction Insights into Carbon Utilization and Element Cycling Functions of Hydrothermarchaeota in Hydrothermal Sediment.</title>
        <authorList>
            <person name="Zhou Z."/>
            <person name="Liu Y."/>
            <person name="Xu W."/>
            <person name="Pan J."/>
            <person name="Luo Z.H."/>
            <person name="Li M."/>
        </authorList>
    </citation>
    <scope>NUCLEOTIDE SEQUENCE [LARGE SCALE GENOMIC DNA]</scope>
    <source>
        <strain evidence="13">SpSt-711</strain>
    </source>
</reference>
<sequence length="304" mass="34682">MEYQRTLAGKMVLEGEGIFSGKNIRVEIEPAEENRGINFIRADLLEKPVIPLNIENIIGLEGSTAITDGKHFIYLVEHLLSALHGLQIDNATIYVYGEEIPLFDGSAYPWVRKIQEVGYKFLLTPKKKLYLRKNFQYQNGVSKISFKPSNTLKIKASIFFEHSLIGEQSLEIEITPRSYINEVAFARTFGFKDILFERKNKGIIKGGSLSNAIILDKDRVLNPEGLRTQDEFVRHKILDIVGDLFTLGNPLVAEVEAIYSNHRVHIEALKSLYKAGLLEEVERRALAFLLIYKKLKKKMNKPNF</sequence>
<evidence type="ECO:0000256" key="11">
    <source>
        <dbReference type="ARBA" id="ARBA00024535"/>
    </source>
</evidence>
<comment type="caution">
    <text evidence="13">The sequence shown here is derived from an EMBL/GenBank/DDBJ whole genome shotgun (WGS) entry which is preliminary data.</text>
</comment>
<comment type="similarity">
    <text evidence="12">Belongs to the LpxC family.</text>
</comment>